<dbReference type="PANTHER" id="PTHR42812:SF5">
    <property type="entry name" value="ENDO-ARABINASE"/>
    <property type="match status" value="1"/>
</dbReference>
<feature type="region of interest" description="Disordered" evidence="7">
    <location>
        <begin position="57"/>
        <end position="79"/>
    </location>
</feature>
<keyword evidence="8" id="KW-0812">Transmembrane</keyword>
<gene>
    <name evidence="9" type="ORF">UCRPC4_g03203</name>
</gene>
<keyword evidence="8" id="KW-0472">Membrane</keyword>
<evidence type="ECO:0000256" key="6">
    <source>
        <dbReference type="RuleBase" id="RU361187"/>
    </source>
</evidence>
<accession>A0A0G2H1M2</accession>
<evidence type="ECO:0000313" key="9">
    <source>
        <dbReference type="EMBL" id="KKY22700.1"/>
    </source>
</evidence>
<dbReference type="Proteomes" id="UP000053317">
    <property type="component" value="Unassembled WGS sequence"/>
</dbReference>
<reference evidence="9 10" key="2">
    <citation type="submission" date="2015-05" db="EMBL/GenBank/DDBJ databases">
        <authorList>
            <person name="Morales-Cruz A."/>
            <person name="Amrine K.C."/>
            <person name="Cantu D."/>
        </authorList>
    </citation>
    <scope>NUCLEOTIDE SEQUENCE [LARGE SCALE GENOMIC DNA]</scope>
    <source>
        <strain evidence="9">UCRPC4</strain>
    </source>
</reference>
<comment type="caution">
    <text evidence="9">The sequence shown here is derived from an EMBL/GenBank/DDBJ whole genome shotgun (WGS) entry which is preliminary data.</text>
</comment>
<feature type="transmembrane region" description="Helical" evidence="8">
    <location>
        <begin position="33"/>
        <end position="55"/>
    </location>
</feature>
<evidence type="ECO:0000256" key="4">
    <source>
        <dbReference type="PIRSR" id="PIRSR606710-1"/>
    </source>
</evidence>
<evidence type="ECO:0000256" key="7">
    <source>
        <dbReference type="SAM" id="MobiDB-lite"/>
    </source>
</evidence>
<evidence type="ECO:0000256" key="5">
    <source>
        <dbReference type="PIRSR" id="PIRSR606710-2"/>
    </source>
</evidence>
<dbReference type="InterPro" id="IPR051795">
    <property type="entry name" value="Glycosyl_Hydrlase_43"/>
</dbReference>
<keyword evidence="3 6" id="KW-0326">Glycosidase</keyword>
<keyword evidence="8" id="KW-1133">Transmembrane helix</keyword>
<dbReference type="GO" id="GO:0005975">
    <property type="term" value="P:carbohydrate metabolic process"/>
    <property type="evidence" value="ECO:0007669"/>
    <property type="project" value="InterPro"/>
</dbReference>
<dbReference type="OrthoDB" id="3879658at2759"/>
<evidence type="ECO:0000313" key="10">
    <source>
        <dbReference type="Proteomes" id="UP000053317"/>
    </source>
</evidence>
<feature type="active site" description="Proton acceptor" evidence="4">
    <location>
        <position position="97"/>
    </location>
</feature>
<evidence type="ECO:0000256" key="2">
    <source>
        <dbReference type="ARBA" id="ARBA00022801"/>
    </source>
</evidence>
<feature type="site" description="Important for catalytic activity, responsible for pKa modulation of the active site Glu and correct orientation of both the proton donor and substrate" evidence="5">
    <location>
        <position position="219"/>
    </location>
</feature>
<dbReference type="PANTHER" id="PTHR42812">
    <property type="entry name" value="BETA-XYLOSIDASE"/>
    <property type="match status" value="1"/>
</dbReference>
<dbReference type="AlphaFoldDB" id="A0A0G2H1M2"/>
<dbReference type="Pfam" id="PF04616">
    <property type="entry name" value="Glyco_hydro_43"/>
    <property type="match status" value="1"/>
</dbReference>
<comment type="similarity">
    <text evidence="1 6">Belongs to the glycosyl hydrolase 43 family.</text>
</comment>
<name>A0A0G2H1M2_PHACM</name>
<proteinExistence type="inferred from homology"/>
<evidence type="ECO:0000256" key="1">
    <source>
        <dbReference type="ARBA" id="ARBA00009865"/>
    </source>
</evidence>
<dbReference type="InterPro" id="IPR006710">
    <property type="entry name" value="Glyco_hydro_43"/>
</dbReference>
<organism evidence="9 10">
    <name type="scientific">Phaeomoniella chlamydospora</name>
    <name type="common">Phaeoacremonium chlamydosporum</name>
    <dbReference type="NCBI Taxonomy" id="158046"/>
    <lineage>
        <taxon>Eukaryota</taxon>
        <taxon>Fungi</taxon>
        <taxon>Dikarya</taxon>
        <taxon>Ascomycota</taxon>
        <taxon>Pezizomycotina</taxon>
        <taxon>Eurotiomycetes</taxon>
        <taxon>Chaetothyriomycetidae</taxon>
        <taxon>Phaeomoniellales</taxon>
        <taxon>Phaeomoniellaceae</taxon>
        <taxon>Phaeomoniella</taxon>
    </lineage>
</organism>
<dbReference type="Gene3D" id="2.115.10.20">
    <property type="entry name" value="Glycosyl hydrolase domain, family 43"/>
    <property type="match status" value="1"/>
</dbReference>
<dbReference type="InterPro" id="IPR023296">
    <property type="entry name" value="Glyco_hydro_beta-prop_sf"/>
</dbReference>
<feature type="active site" description="Proton donor" evidence="4">
    <location>
        <position position="293"/>
    </location>
</feature>
<keyword evidence="10" id="KW-1185">Reference proteome</keyword>
<sequence>MVSYIALSQNDDEEEIPHQSEYDLDDGRRCRRCLWPSVLLFLWLAVVITTTGLTWRQKQSSTPLNPGDSPASEQPNTLPNITSSSLLGPVIPFNFPDPSILHINDITYAFATNNRLSTLADLVHIQVATSQDNHTWSLHSDHDALPDPGSWALHFGVWAPDVVRLSDGSFVLYYSAQHRSHPGTHCIGAAFSPPSAPLGPYTPLSEPIACPIHLGGAIDPDGFYDPSTGKQYISYKIDGNNLGHGGSCRNTIPPIVPTPILLQEVSPSDGVTPIGSPREILDLDFALDGPLIEAPSLYRSREGIYFLFYSSDCFTTEGYDVKYATSPYIWGPYERAENSLLRTGDGPPDDTAGPEDTFKLVGPGGMDIFIPSNTLTTAATTSSSSTDGTARMLFHGILSDDQLPEGYDIENFQCTSDRVSDLSSDIDDDSFNEHQGHILEEDARYVLQSSRRPRRIKSWSKRKTNANMHANSDLHEEKEEEEEEGPGKGGRVLPKRPTGVIRGMYQGTIRFEGRKAWLV</sequence>
<feature type="region of interest" description="Disordered" evidence="7">
    <location>
        <begin position="456"/>
        <end position="498"/>
    </location>
</feature>
<dbReference type="EMBL" id="LCWF01000074">
    <property type="protein sequence ID" value="KKY22700.1"/>
    <property type="molecule type" value="Genomic_DNA"/>
</dbReference>
<keyword evidence="2 6" id="KW-0378">Hydrolase</keyword>
<dbReference type="GO" id="GO:0004553">
    <property type="term" value="F:hydrolase activity, hydrolyzing O-glycosyl compounds"/>
    <property type="evidence" value="ECO:0007669"/>
    <property type="project" value="InterPro"/>
</dbReference>
<protein>
    <submittedName>
        <fullName evidence="9">Putative glycosyl hydrolase family 43 protein</fullName>
    </submittedName>
</protein>
<evidence type="ECO:0000256" key="3">
    <source>
        <dbReference type="ARBA" id="ARBA00023295"/>
    </source>
</evidence>
<reference evidence="9 10" key="1">
    <citation type="submission" date="2015-05" db="EMBL/GenBank/DDBJ databases">
        <title>Distinctive expansion of gene families associated with plant cell wall degradation and secondary metabolism in the genomes of grapevine trunk pathogens.</title>
        <authorList>
            <person name="Lawrence D.P."/>
            <person name="Travadon R."/>
            <person name="Rolshausen P.E."/>
            <person name="Baumgartner K."/>
        </authorList>
    </citation>
    <scope>NUCLEOTIDE SEQUENCE [LARGE SCALE GENOMIC DNA]</scope>
    <source>
        <strain evidence="9">UCRPC4</strain>
    </source>
</reference>
<dbReference type="CDD" id="cd08999">
    <property type="entry name" value="GH43_ABN-like"/>
    <property type="match status" value="1"/>
</dbReference>
<evidence type="ECO:0000256" key="8">
    <source>
        <dbReference type="SAM" id="Phobius"/>
    </source>
</evidence>
<dbReference type="SUPFAM" id="SSF75005">
    <property type="entry name" value="Arabinanase/levansucrase/invertase"/>
    <property type="match status" value="1"/>
</dbReference>